<protein>
    <submittedName>
        <fullName evidence="3">Uncharacterized protein</fullName>
    </submittedName>
</protein>
<name>A0A9X0AWR3_9HELO</name>
<dbReference type="AlphaFoldDB" id="A0A9X0AWR3"/>
<dbReference type="EMBL" id="JAPEIS010000001">
    <property type="protein sequence ID" value="KAJ8070349.1"/>
    <property type="molecule type" value="Genomic_DNA"/>
</dbReference>
<keyword evidence="2" id="KW-0812">Transmembrane</keyword>
<evidence type="ECO:0000256" key="2">
    <source>
        <dbReference type="SAM" id="Phobius"/>
    </source>
</evidence>
<accession>A0A9X0AWR3</accession>
<feature type="compositionally biased region" description="Polar residues" evidence="1">
    <location>
        <begin position="95"/>
        <end position="104"/>
    </location>
</feature>
<feature type="region of interest" description="Disordered" evidence="1">
    <location>
        <begin position="159"/>
        <end position="181"/>
    </location>
</feature>
<sequence>MSTLGMRPRRGGHSEYASPTSPRISTYKTWREQLSRDISEKASGQDSSSAPVFDDTDEEDEQNNERTQNKMQEDTENPIKKSRKEAEEDEEIIQQLFQTSNPTQHARKSINIPDTSSESIDESEEEIRQTIENFRRRDAARRSARYTGIDTFRPAALWKADSKARERKSKSGKRAKAEGKKQSQPSYVKFWTWNWRGPKPVSFILIPPPYHPDNPEPEIKISYTCGHRLPTRIIPLHSSSPTSPNSPSPSIITTTKSPLPPLPSSQIEILRATAQKEGLRHITTPQDSLCPNCFIWYEWFIGLCLLISFWVIWGYFFSFRWPETWWILGDEKGGWRWTPKRYRVVVNIDTSGGGRVSY</sequence>
<organism evidence="3 4">
    <name type="scientific">Sclerotinia nivalis</name>
    <dbReference type="NCBI Taxonomy" id="352851"/>
    <lineage>
        <taxon>Eukaryota</taxon>
        <taxon>Fungi</taxon>
        <taxon>Dikarya</taxon>
        <taxon>Ascomycota</taxon>
        <taxon>Pezizomycotina</taxon>
        <taxon>Leotiomycetes</taxon>
        <taxon>Helotiales</taxon>
        <taxon>Sclerotiniaceae</taxon>
        <taxon>Sclerotinia</taxon>
    </lineage>
</organism>
<evidence type="ECO:0000256" key="1">
    <source>
        <dbReference type="SAM" id="MobiDB-lite"/>
    </source>
</evidence>
<feature type="compositionally biased region" description="Basic and acidic residues" evidence="1">
    <location>
        <begin position="29"/>
        <end position="40"/>
    </location>
</feature>
<feature type="compositionally biased region" description="Basic and acidic residues" evidence="1">
    <location>
        <begin position="63"/>
        <end position="79"/>
    </location>
</feature>
<feature type="transmembrane region" description="Helical" evidence="2">
    <location>
        <begin position="294"/>
        <end position="317"/>
    </location>
</feature>
<keyword evidence="2" id="KW-1133">Transmembrane helix</keyword>
<proteinExistence type="predicted"/>
<dbReference type="OrthoDB" id="3558580at2759"/>
<dbReference type="Proteomes" id="UP001152300">
    <property type="component" value="Unassembled WGS sequence"/>
</dbReference>
<keyword evidence="4" id="KW-1185">Reference proteome</keyword>
<comment type="caution">
    <text evidence="3">The sequence shown here is derived from an EMBL/GenBank/DDBJ whole genome shotgun (WGS) entry which is preliminary data.</text>
</comment>
<reference evidence="3" key="1">
    <citation type="submission" date="2022-11" db="EMBL/GenBank/DDBJ databases">
        <title>Genome Resource of Sclerotinia nivalis Strain SnTB1, a Plant Pathogen Isolated from American Ginseng.</title>
        <authorList>
            <person name="Fan S."/>
        </authorList>
    </citation>
    <scope>NUCLEOTIDE SEQUENCE</scope>
    <source>
        <strain evidence="3">SnTB1</strain>
    </source>
</reference>
<evidence type="ECO:0000313" key="3">
    <source>
        <dbReference type="EMBL" id="KAJ8070349.1"/>
    </source>
</evidence>
<feature type="compositionally biased region" description="Basic residues" evidence="1">
    <location>
        <begin position="165"/>
        <end position="174"/>
    </location>
</feature>
<gene>
    <name evidence="3" type="ORF">OCU04_000729</name>
</gene>
<evidence type="ECO:0000313" key="4">
    <source>
        <dbReference type="Proteomes" id="UP001152300"/>
    </source>
</evidence>
<keyword evidence="2" id="KW-0472">Membrane</keyword>
<feature type="region of interest" description="Disordered" evidence="1">
    <location>
        <begin position="1"/>
        <end position="124"/>
    </location>
</feature>
<feature type="compositionally biased region" description="Polar residues" evidence="1">
    <location>
        <begin position="17"/>
        <end position="28"/>
    </location>
</feature>